<protein>
    <submittedName>
        <fullName evidence="2">Putative quinone oxidoreductase YhfP</fullName>
    </submittedName>
</protein>
<dbReference type="InterPro" id="IPR013154">
    <property type="entry name" value="ADH-like_N"/>
</dbReference>
<dbReference type="RefSeq" id="WP_146807992.1">
    <property type="nucleotide sequence ID" value="NZ_BJXX01000011.1"/>
</dbReference>
<dbReference type="OrthoDB" id="9782155at2"/>
<dbReference type="PANTHER" id="PTHR43677:SF1">
    <property type="entry name" value="ACRYLYL-COA REDUCTASE ACUI-RELATED"/>
    <property type="match status" value="1"/>
</dbReference>
<dbReference type="PANTHER" id="PTHR43677">
    <property type="entry name" value="SHORT-CHAIN DEHYDROGENASE/REDUCTASE"/>
    <property type="match status" value="1"/>
</dbReference>
<sequence>MQEKFRALVVDKTESGDVSVKVKELSIDQLPQGDVIIRAAYSSVNYKDGLASTPNGNIVRTYPFVPGIDVAGTVVSSTDERFKEGDQVLVTGFELGVSHYGGFSEYVRVPAEWIVPLPSGLTLREAMVYGTAGFTAALSVQRLEESGVTPDKGEVLVTGATGGVGSLAAAMLAKKGYDVVASTGKESEHGYLRELGVKEIIAREDVAPEKFKPLGKTRWAGAVDPVGGNTLAYVLSTTQYGGSVAVSGLTGGTNVPTTVFPFILRGVNLLGIDSVYCPMEVRLPLWKRMADDLKPDRLEDTIAHEITLDELPHSLQRILQGQMRGRAIVKL</sequence>
<evidence type="ECO:0000313" key="3">
    <source>
        <dbReference type="Proteomes" id="UP000321157"/>
    </source>
</evidence>
<dbReference type="NCBIfam" id="TIGR02823">
    <property type="entry name" value="oxido_YhdH"/>
    <property type="match status" value="1"/>
</dbReference>
<dbReference type="InterPro" id="IPR051397">
    <property type="entry name" value="Zn-ADH-like_protein"/>
</dbReference>
<name>A0A511V195_9BACL</name>
<dbReference type="GO" id="GO:0043957">
    <property type="term" value="F:acryloyl-CoA reductase (NADPH) activity"/>
    <property type="evidence" value="ECO:0007669"/>
    <property type="project" value="TreeGrafter"/>
</dbReference>
<dbReference type="SUPFAM" id="SSF51735">
    <property type="entry name" value="NAD(P)-binding Rossmann-fold domains"/>
    <property type="match status" value="1"/>
</dbReference>
<keyword evidence="3" id="KW-1185">Reference proteome</keyword>
<dbReference type="AlphaFoldDB" id="A0A511V195"/>
<dbReference type="Gene3D" id="3.90.180.10">
    <property type="entry name" value="Medium-chain alcohol dehydrogenases, catalytic domain"/>
    <property type="match status" value="1"/>
</dbReference>
<dbReference type="Proteomes" id="UP000321157">
    <property type="component" value="Unassembled WGS sequence"/>
</dbReference>
<accession>A0A511V195</accession>
<dbReference type="Pfam" id="PF08240">
    <property type="entry name" value="ADH_N"/>
    <property type="match status" value="1"/>
</dbReference>
<dbReference type="InterPro" id="IPR014188">
    <property type="entry name" value="Acrylyl-CoA_reductase_AcuI"/>
</dbReference>
<dbReference type="InterPro" id="IPR036291">
    <property type="entry name" value="NAD(P)-bd_dom_sf"/>
</dbReference>
<gene>
    <name evidence="2" type="primary">yhfP_1</name>
    <name evidence="2" type="ORF">ADA01nite_01460</name>
</gene>
<dbReference type="CDD" id="cd08289">
    <property type="entry name" value="MDR_yhfp_like"/>
    <property type="match status" value="1"/>
</dbReference>
<dbReference type="InterPro" id="IPR020843">
    <property type="entry name" value="ER"/>
</dbReference>
<organism evidence="2 3">
    <name type="scientific">Aneurinibacillus danicus</name>
    <dbReference type="NCBI Taxonomy" id="267746"/>
    <lineage>
        <taxon>Bacteria</taxon>
        <taxon>Bacillati</taxon>
        <taxon>Bacillota</taxon>
        <taxon>Bacilli</taxon>
        <taxon>Bacillales</taxon>
        <taxon>Paenibacillaceae</taxon>
        <taxon>Aneurinibacillus group</taxon>
        <taxon>Aneurinibacillus</taxon>
    </lineage>
</organism>
<feature type="domain" description="Enoyl reductase (ER)" evidence="1">
    <location>
        <begin position="16"/>
        <end position="329"/>
    </location>
</feature>
<dbReference type="InterPro" id="IPR013149">
    <property type="entry name" value="ADH-like_C"/>
</dbReference>
<dbReference type="SMART" id="SM00829">
    <property type="entry name" value="PKS_ER"/>
    <property type="match status" value="1"/>
</dbReference>
<dbReference type="SUPFAM" id="SSF50129">
    <property type="entry name" value="GroES-like"/>
    <property type="match status" value="1"/>
</dbReference>
<dbReference type="Gene3D" id="3.40.50.720">
    <property type="entry name" value="NAD(P)-binding Rossmann-like Domain"/>
    <property type="match status" value="1"/>
</dbReference>
<comment type="caution">
    <text evidence="2">The sequence shown here is derived from an EMBL/GenBank/DDBJ whole genome shotgun (WGS) entry which is preliminary data.</text>
</comment>
<evidence type="ECO:0000313" key="2">
    <source>
        <dbReference type="EMBL" id="GEN32686.1"/>
    </source>
</evidence>
<dbReference type="Pfam" id="PF00107">
    <property type="entry name" value="ADH_zinc_N"/>
    <property type="match status" value="1"/>
</dbReference>
<proteinExistence type="predicted"/>
<evidence type="ECO:0000259" key="1">
    <source>
        <dbReference type="SMART" id="SM00829"/>
    </source>
</evidence>
<reference evidence="2 3" key="1">
    <citation type="submission" date="2019-07" db="EMBL/GenBank/DDBJ databases">
        <title>Whole genome shotgun sequence of Aneurinibacillus danicus NBRC 102444.</title>
        <authorList>
            <person name="Hosoyama A."/>
            <person name="Uohara A."/>
            <person name="Ohji S."/>
            <person name="Ichikawa N."/>
        </authorList>
    </citation>
    <scope>NUCLEOTIDE SEQUENCE [LARGE SCALE GENOMIC DNA]</scope>
    <source>
        <strain evidence="2 3">NBRC 102444</strain>
    </source>
</reference>
<dbReference type="InterPro" id="IPR011032">
    <property type="entry name" value="GroES-like_sf"/>
</dbReference>
<dbReference type="EMBL" id="BJXX01000011">
    <property type="protein sequence ID" value="GEN32686.1"/>
    <property type="molecule type" value="Genomic_DNA"/>
</dbReference>